<evidence type="ECO:0000259" key="2">
    <source>
        <dbReference type="PROSITE" id="PS51387"/>
    </source>
</evidence>
<feature type="domain" description="FAD-binding PCMH-type" evidence="2">
    <location>
        <begin position="1"/>
        <end position="179"/>
    </location>
</feature>
<dbReference type="InterPro" id="IPR016166">
    <property type="entry name" value="FAD-bd_PCMH"/>
</dbReference>
<proteinExistence type="predicted"/>
<dbReference type="PROSITE" id="PS51387">
    <property type="entry name" value="FAD_PCMH"/>
    <property type="match status" value="1"/>
</dbReference>
<dbReference type="RefSeq" id="WP_394487745.1">
    <property type="nucleotide sequence ID" value="NZ_JBIGIA010000005.1"/>
</dbReference>
<accession>A0ABW7G4Z7</accession>
<dbReference type="Proteomes" id="UP001606305">
    <property type="component" value="Unassembled WGS sequence"/>
</dbReference>
<keyword evidence="1" id="KW-0285">Flavoprotein</keyword>
<protein>
    <submittedName>
        <fullName evidence="3">FAD-binding oxidoreductase</fullName>
    </submittedName>
</protein>
<dbReference type="PANTHER" id="PTHR43762:SF1">
    <property type="entry name" value="D-ARABINONO-1,4-LACTONE OXIDASE"/>
    <property type="match status" value="1"/>
</dbReference>
<comment type="caution">
    <text evidence="3">The sequence shown here is derived from an EMBL/GenBank/DDBJ whole genome shotgun (WGS) entry which is preliminary data.</text>
</comment>
<dbReference type="Gene3D" id="3.30.465.10">
    <property type="match status" value="1"/>
</dbReference>
<evidence type="ECO:0000256" key="1">
    <source>
        <dbReference type="ARBA" id="ARBA00022827"/>
    </source>
</evidence>
<name>A0ABW7G4Z7_9BURK</name>
<dbReference type="InterPro" id="IPR016169">
    <property type="entry name" value="FAD-bd_PCMH_sub2"/>
</dbReference>
<dbReference type="InterPro" id="IPR036318">
    <property type="entry name" value="FAD-bd_PCMH-like_sf"/>
</dbReference>
<dbReference type="Pfam" id="PF01565">
    <property type="entry name" value="FAD_binding_4"/>
    <property type="match status" value="1"/>
</dbReference>
<keyword evidence="1" id="KW-0274">FAD</keyword>
<evidence type="ECO:0000313" key="4">
    <source>
        <dbReference type="Proteomes" id="UP001606305"/>
    </source>
</evidence>
<reference evidence="3 4" key="1">
    <citation type="submission" date="2024-09" db="EMBL/GenBank/DDBJ databases">
        <title>Novel species of the genus Pelomonas and Roseateles isolated from streams.</title>
        <authorList>
            <person name="Lu H."/>
        </authorList>
    </citation>
    <scope>NUCLEOTIDE SEQUENCE [LARGE SCALE GENOMIC DNA]</scope>
    <source>
        <strain evidence="3 4">BYS96W</strain>
    </source>
</reference>
<keyword evidence="4" id="KW-1185">Reference proteome</keyword>
<organism evidence="3 4">
    <name type="scientific">Pelomonas nitida</name>
    <dbReference type="NCBI Taxonomy" id="3299027"/>
    <lineage>
        <taxon>Bacteria</taxon>
        <taxon>Pseudomonadati</taxon>
        <taxon>Pseudomonadota</taxon>
        <taxon>Betaproteobacteria</taxon>
        <taxon>Burkholderiales</taxon>
        <taxon>Sphaerotilaceae</taxon>
        <taxon>Roseateles</taxon>
    </lineage>
</organism>
<sequence length="437" mass="47655">MVVKVSGWGRLSDAEHEVVPLSDRFALRRHIAHRPGGIAHGMGRSYGDVALNGGGLLWATRGLDRFIDLDAASGRLTCEAGVLLRDIQRLCVPRGWMLAASPGTQLVTVGGAIANDVHGKNHHAVGTFGDHVRRLVLQRVDGTLIECGPDLRADWFAATVGGIGLTGLIVQAELQLRPVPGPWLVTESMPYGTLAEFFELSRQSEADWEYTVSWIDCLSGGLDSGHARGLFMRGNHSPLACGPSPKVRTRRVPFTPPMSLVNPLSLRAFNAAYFQMGCWRAGVATAHYEPFFYPLDNLQDWNRIYGPRGFHQYQCVLPPEYGATGVQAMLAEIGCSGRGSFLAVLKTFGDREAPGMLSFPRPGVTLALDFANTGSELAHLFERLDAVVAECGGRLYLAKDSRMPRALFEAGYPRLSEFQAYRDPGLSSEMSRRLMGA</sequence>
<dbReference type="InterPro" id="IPR006094">
    <property type="entry name" value="Oxid_FAD_bind_N"/>
</dbReference>
<dbReference type="PANTHER" id="PTHR43762">
    <property type="entry name" value="L-GULONOLACTONE OXIDASE"/>
    <property type="match status" value="1"/>
</dbReference>
<dbReference type="SUPFAM" id="SSF56176">
    <property type="entry name" value="FAD-binding/transporter-associated domain-like"/>
    <property type="match status" value="1"/>
</dbReference>
<dbReference type="InterPro" id="IPR010031">
    <property type="entry name" value="FAD_lactone_oxidase-like"/>
</dbReference>
<dbReference type="EMBL" id="JBIGIA010000005">
    <property type="protein sequence ID" value="MFG6456939.1"/>
    <property type="molecule type" value="Genomic_DNA"/>
</dbReference>
<evidence type="ECO:0000313" key="3">
    <source>
        <dbReference type="EMBL" id="MFG6456939.1"/>
    </source>
</evidence>
<gene>
    <name evidence="3" type="ORF">ACG00X_08835</name>
</gene>